<dbReference type="EMBL" id="JBHSAY010000024">
    <property type="protein sequence ID" value="MFC4135692.1"/>
    <property type="molecule type" value="Genomic_DNA"/>
</dbReference>
<evidence type="ECO:0000313" key="2">
    <source>
        <dbReference type="EMBL" id="MFC4135692.1"/>
    </source>
</evidence>
<gene>
    <name evidence="2" type="ORF">ACFOZ4_34195</name>
</gene>
<dbReference type="SUPFAM" id="SSF88659">
    <property type="entry name" value="Sigma3 and sigma4 domains of RNA polymerase sigma factors"/>
    <property type="match status" value="1"/>
</dbReference>
<protein>
    <submittedName>
        <fullName evidence="2">Sigma-70 family RNA polymerase sigma factor</fullName>
    </submittedName>
</protein>
<comment type="caution">
    <text evidence="2">The sequence shown here is derived from an EMBL/GenBank/DDBJ whole genome shotgun (WGS) entry which is preliminary data.</text>
</comment>
<name>A0ABV8LX95_9ACTN</name>
<dbReference type="Gene3D" id="1.10.10.10">
    <property type="entry name" value="Winged helix-like DNA-binding domain superfamily/Winged helix DNA-binding domain"/>
    <property type="match status" value="1"/>
</dbReference>
<keyword evidence="3" id="KW-1185">Reference proteome</keyword>
<proteinExistence type="predicted"/>
<dbReference type="InterPro" id="IPR013324">
    <property type="entry name" value="RNA_pol_sigma_r3/r4-like"/>
</dbReference>
<dbReference type="InterPro" id="IPR036388">
    <property type="entry name" value="WH-like_DNA-bd_sf"/>
</dbReference>
<feature type="region of interest" description="Disordered" evidence="1">
    <location>
        <begin position="1"/>
        <end position="41"/>
    </location>
</feature>
<sequence>MPIRHGPPARPRPDTTWAAQRRDTDTGTLDPAPTPDDEHTWPFYPLEQIDWLSRRLGWPTVPDAVLDPSAPLPDPADDPGEGGLSVPYVMAVIGPKTAPADLVDRVWSYVISATRAHRGLWNLYALGLARRGLLKQANKLTPAKPPTVKASVQHVLAAEMVIELHRTEPDQTGRDVFGFDLAKPYVFARLRDHCVYMVTTRRWNRHNRDRRNLDLATFELLHEILPDGNTHSRRHDEPGRADAYSVLARLVTETARQRPGQRLAQVDAKLIALTHIVGYSLAEAAAVLGLTEPAARMRQHRAIKLVADRLAHERADNVAAQHD</sequence>
<accession>A0ABV8LX95</accession>
<reference evidence="3" key="1">
    <citation type="journal article" date="2019" name="Int. J. Syst. Evol. Microbiol.">
        <title>The Global Catalogue of Microorganisms (GCM) 10K type strain sequencing project: providing services to taxonomists for standard genome sequencing and annotation.</title>
        <authorList>
            <consortium name="The Broad Institute Genomics Platform"/>
            <consortium name="The Broad Institute Genome Sequencing Center for Infectious Disease"/>
            <person name="Wu L."/>
            <person name="Ma J."/>
        </authorList>
    </citation>
    <scope>NUCLEOTIDE SEQUENCE [LARGE SCALE GENOMIC DNA]</scope>
    <source>
        <strain evidence="3">CGMCC 4.7289</strain>
    </source>
</reference>
<evidence type="ECO:0000313" key="3">
    <source>
        <dbReference type="Proteomes" id="UP001595816"/>
    </source>
</evidence>
<evidence type="ECO:0000256" key="1">
    <source>
        <dbReference type="SAM" id="MobiDB-lite"/>
    </source>
</evidence>
<dbReference type="Proteomes" id="UP001595816">
    <property type="component" value="Unassembled WGS sequence"/>
</dbReference>
<organism evidence="2 3">
    <name type="scientific">Hamadaea flava</name>
    <dbReference type="NCBI Taxonomy" id="1742688"/>
    <lineage>
        <taxon>Bacteria</taxon>
        <taxon>Bacillati</taxon>
        <taxon>Actinomycetota</taxon>
        <taxon>Actinomycetes</taxon>
        <taxon>Micromonosporales</taxon>
        <taxon>Micromonosporaceae</taxon>
        <taxon>Hamadaea</taxon>
    </lineage>
</organism>
<dbReference type="RefSeq" id="WP_253760677.1">
    <property type="nucleotide sequence ID" value="NZ_JAMZDZ010000001.1"/>
</dbReference>